<dbReference type="SUPFAM" id="SSF52540">
    <property type="entry name" value="P-loop containing nucleoside triphosphate hydrolases"/>
    <property type="match status" value="1"/>
</dbReference>
<keyword evidence="4 9" id="KW-0812">Transmembrane</keyword>
<evidence type="ECO:0000256" key="5">
    <source>
        <dbReference type="ARBA" id="ARBA00022741"/>
    </source>
</evidence>
<sequence length="655" mass="71856">MEKQAAEEDAAGRSSFSIFTNSQRPVTIKFENVVYRIRTKTEEIGGDWTADHGGENTHQEKKDGKFIERWRRRRRNHDANHQKNILKGISGTVLPGEMLALMGPSGSGKTTLLTALGGRLGRVRGSIKYNGRAFSNAVRRNMGFVTQDDVLYPHLTVTETLVYTALLRLSNKLSRKEKVAQAETVISQLGLSDCRNNIIGGAFVRGVSGGERKRVSIGQEMLINPSLLLLDEPTSGLDSTTAQRIVSTLSELSGGGRAVLMTIHQPSSRLFYMFDKVLLLSEGNPVYFGRPGDAMGYFGSIGFATSVPMNPADFLLDLANGICNHDEGGGDGGGRSVKEALISGYLEHLDGKVKEEIKETSKLFLDNDSGDQAATAKKAGKWVTSWWEQFDVLLRRGLKERRHESFSSLKIAQVLIVAVVCGCLWWQSSGHVADQVGLLFFISGFWGFFPVFQAIFTFPQERLMLTKERSSGMYRLSSYFMASIAGDLPMELLLPAVFTAVVYWMGGLKPTAAHFFATLSVVLLSVLSAQGLGLAIGALIMDLKSATTLASVVMLTFMLAGGYFVQHVPVFVAWIKYVSLSFYTFKLLAAAQYAPGETYPCGGDDGRRCEVVELPSVRLVGLDHEGVAIAVLVFMLVFYRLVAYVALTRVGMTRH</sequence>
<feature type="transmembrane region" description="Helical" evidence="9">
    <location>
        <begin position="479"/>
        <end position="506"/>
    </location>
</feature>
<dbReference type="PANTHER" id="PTHR48041:SF22">
    <property type="entry name" value="ABC TRANSPORTER G FAMILY MEMBER 9"/>
    <property type="match status" value="1"/>
</dbReference>
<dbReference type="Pfam" id="PF19055">
    <property type="entry name" value="ABC2_membrane_7"/>
    <property type="match status" value="1"/>
</dbReference>
<dbReference type="InterPro" id="IPR003593">
    <property type="entry name" value="AAA+_ATPase"/>
</dbReference>
<evidence type="ECO:0000256" key="8">
    <source>
        <dbReference type="ARBA" id="ARBA00023136"/>
    </source>
</evidence>
<proteinExistence type="inferred from homology"/>
<dbReference type="GO" id="GO:0005524">
    <property type="term" value="F:ATP binding"/>
    <property type="evidence" value="ECO:0007669"/>
    <property type="project" value="UniProtKB-KW"/>
</dbReference>
<feature type="transmembrane region" description="Helical" evidence="9">
    <location>
        <begin position="409"/>
        <end position="427"/>
    </location>
</feature>
<comment type="similarity">
    <text evidence="2">Belongs to the ABC transporter superfamily. ABCG family. Eye pigment precursor importer (TC 3.A.1.204) subfamily.</text>
</comment>
<accession>A0AAP0BYQ2</accession>
<feature type="domain" description="ABC transporter" evidence="10">
    <location>
        <begin position="64"/>
        <end position="307"/>
    </location>
</feature>
<feature type="transmembrane region" description="Helical" evidence="9">
    <location>
        <begin position="627"/>
        <end position="647"/>
    </location>
</feature>
<comment type="caution">
    <text evidence="11">The sequence shown here is derived from an EMBL/GenBank/DDBJ whole genome shotgun (WGS) entry which is preliminary data.</text>
</comment>
<evidence type="ECO:0000256" key="9">
    <source>
        <dbReference type="SAM" id="Phobius"/>
    </source>
</evidence>
<dbReference type="GO" id="GO:0016887">
    <property type="term" value="F:ATP hydrolysis activity"/>
    <property type="evidence" value="ECO:0007669"/>
    <property type="project" value="InterPro"/>
</dbReference>
<feature type="transmembrane region" description="Helical" evidence="9">
    <location>
        <begin position="512"/>
        <end position="540"/>
    </location>
</feature>
<evidence type="ECO:0000256" key="7">
    <source>
        <dbReference type="ARBA" id="ARBA00022989"/>
    </source>
</evidence>
<keyword evidence="5" id="KW-0547">Nucleotide-binding</keyword>
<dbReference type="PANTHER" id="PTHR48041">
    <property type="entry name" value="ABC TRANSPORTER G FAMILY MEMBER 28"/>
    <property type="match status" value="1"/>
</dbReference>
<gene>
    <name evidence="11" type="primary">ABCG9</name>
    <name evidence="11" type="ORF">KSP39_PZI001909</name>
</gene>
<evidence type="ECO:0000256" key="2">
    <source>
        <dbReference type="ARBA" id="ARBA00005814"/>
    </source>
</evidence>
<dbReference type="Proteomes" id="UP001418222">
    <property type="component" value="Unassembled WGS sequence"/>
</dbReference>
<dbReference type="AlphaFoldDB" id="A0AAP0BYQ2"/>
<dbReference type="InterPro" id="IPR003439">
    <property type="entry name" value="ABC_transporter-like_ATP-bd"/>
</dbReference>
<dbReference type="PROSITE" id="PS50893">
    <property type="entry name" value="ABC_TRANSPORTER_2"/>
    <property type="match status" value="1"/>
</dbReference>
<dbReference type="InterPro" id="IPR043926">
    <property type="entry name" value="ABCG_dom"/>
</dbReference>
<dbReference type="EMBL" id="JBBWWQ010000002">
    <property type="protein sequence ID" value="KAK8954764.1"/>
    <property type="molecule type" value="Genomic_DNA"/>
</dbReference>
<dbReference type="Pfam" id="PF00005">
    <property type="entry name" value="ABC_tran"/>
    <property type="match status" value="1"/>
</dbReference>
<dbReference type="InterPro" id="IPR027417">
    <property type="entry name" value="P-loop_NTPase"/>
</dbReference>
<dbReference type="SMART" id="SM00382">
    <property type="entry name" value="AAA"/>
    <property type="match status" value="1"/>
</dbReference>
<evidence type="ECO:0000256" key="1">
    <source>
        <dbReference type="ARBA" id="ARBA00004141"/>
    </source>
</evidence>
<evidence type="ECO:0000256" key="3">
    <source>
        <dbReference type="ARBA" id="ARBA00022448"/>
    </source>
</evidence>
<protein>
    <submittedName>
        <fullName evidence="11">ABC transporter G family member 9</fullName>
    </submittedName>
</protein>
<comment type="subcellular location">
    <subcellularLocation>
        <location evidence="1">Membrane</location>
        <topology evidence="1">Multi-pass membrane protein</topology>
    </subcellularLocation>
</comment>
<evidence type="ECO:0000313" key="12">
    <source>
        <dbReference type="Proteomes" id="UP001418222"/>
    </source>
</evidence>
<keyword evidence="12" id="KW-1185">Reference proteome</keyword>
<dbReference type="GO" id="GO:0140359">
    <property type="term" value="F:ABC-type transporter activity"/>
    <property type="evidence" value="ECO:0007669"/>
    <property type="project" value="InterPro"/>
</dbReference>
<keyword evidence="3" id="KW-0813">Transport</keyword>
<keyword evidence="8 9" id="KW-0472">Membrane</keyword>
<feature type="transmembrane region" description="Helical" evidence="9">
    <location>
        <begin position="439"/>
        <end position="458"/>
    </location>
</feature>
<dbReference type="Gene3D" id="3.40.50.300">
    <property type="entry name" value="P-loop containing nucleotide triphosphate hydrolases"/>
    <property type="match status" value="1"/>
</dbReference>
<organism evidence="11 12">
    <name type="scientific">Platanthera zijinensis</name>
    <dbReference type="NCBI Taxonomy" id="2320716"/>
    <lineage>
        <taxon>Eukaryota</taxon>
        <taxon>Viridiplantae</taxon>
        <taxon>Streptophyta</taxon>
        <taxon>Embryophyta</taxon>
        <taxon>Tracheophyta</taxon>
        <taxon>Spermatophyta</taxon>
        <taxon>Magnoliopsida</taxon>
        <taxon>Liliopsida</taxon>
        <taxon>Asparagales</taxon>
        <taxon>Orchidaceae</taxon>
        <taxon>Orchidoideae</taxon>
        <taxon>Orchideae</taxon>
        <taxon>Orchidinae</taxon>
        <taxon>Platanthera</taxon>
    </lineage>
</organism>
<evidence type="ECO:0000256" key="4">
    <source>
        <dbReference type="ARBA" id="ARBA00022692"/>
    </source>
</evidence>
<dbReference type="PROSITE" id="PS00211">
    <property type="entry name" value="ABC_TRANSPORTER_1"/>
    <property type="match status" value="1"/>
</dbReference>
<reference evidence="11 12" key="1">
    <citation type="journal article" date="2022" name="Nat. Plants">
        <title>Genomes of leafy and leafless Platanthera orchids illuminate the evolution of mycoheterotrophy.</title>
        <authorList>
            <person name="Li M.H."/>
            <person name="Liu K.W."/>
            <person name="Li Z."/>
            <person name="Lu H.C."/>
            <person name="Ye Q.L."/>
            <person name="Zhang D."/>
            <person name="Wang J.Y."/>
            <person name="Li Y.F."/>
            <person name="Zhong Z.M."/>
            <person name="Liu X."/>
            <person name="Yu X."/>
            <person name="Liu D.K."/>
            <person name="Tu X.D."/>
            <person name="Liu B."/>
            <person name="Hao Y."/>
            <person name="Liao X.Y."/>
            <person name="Jiang Y.T."/>
            <person name="Sun W.H."/>
            <person name="Chen J."/>
            <person name="Chen Y.Q."/>
            <person name="Ai Y."/>
            <person name="Zhai J.W."/>
            <person name="Wu S.S."/>
            <person name="Zhou Z."/>
            <person name="Hsiao Y.Y."/>
            <person name="Wu W.L."/>
            <person name="Chen Y.Y."/>
            <person name="Lin Y.F."/>
            <person name="Hsu J.L."/>
            <person name="Li C.Y."/>
            <person name="Wang Z.W."/>
            <person name="Zhao X."/>
            <person name="Zhong W.Y."/>
            <person name="Ma X.K."/>
            <person name="Ma L."/>
            <person name="Huang J."/>
            <person name="Chen G.Z."/>
            <person name="Huang M.Z."/>
            <person name="Huang L."/>
            <person name="Peng D.H."/>
            <person name="Luo Y.B."/>
            <person name="Zou S.Q."/>
            <person name="Chen S.P."/>
            <person name="Lan S."/>
            <person name="Tsai W.C."/>
            <person name="Van de Peer Y."/>
            <person name="Liu Z.J."/>
        </authorList>
    </citation>
    <scope>NUCLEOTIDE SEQUENCE [LARGE SCALE GENOMIC DNA]</scope>
    <source>
        <strain evidence="11">Lor287</strain>
    </source>
</reference>
<dbReference type="Pfam" id="PF01061">
    <property type="entry name" value="ABC2_membrane"/>
    <property type="match status" value="1"/>
</dbReference>
<feature type="transmembrane region" description="Helical" evidence="9">
    <location>
        <begin position="552"/>
        <end position="575"/>
    </location>
</feature>
<name>A0AAP0BYQ2_9ASPA</name>
<dbReference type="InterPro" id="IPR050352">
    <property type="entry name" value="ABCG_transporters"/>
</dbReference>
<dbReference type="InterPro" id="IPR013525">
    <property type="entry name" value="ABC2_TM"/>
</dbReference>
<dbReference type="InterPro" id="IPR017871">
    <property type="entry name" value="ABC_transporter-like_CS"/>
</dbReference>
<dbReference type="FunFam" id="3.40.50.300:FF:000337">
    <property type="entry name" value="ABC transporter G family member 22"/>
    <property type="match status" value="1"/>
</dbReference>
<evidence type="ECO:0000256" key="6">
    <source>
        <dbReference type="ARBA" id="ARBA00022840"/>
    </source>
</evidence>
<dbReference type="GO" id="GO:0005886">
    <property type="term" value="C:plasma membrane"/>
    <property type="evidence" value="ECO:0007669"/>
    <property type="project" value="TreeGrafter"/>
</dbReference>
<keyword evidence="7 9" id="KW-1133">Transmembrane helix</keyword>
<evidence type="ECO:0000313" key="11">
    <source>
        <dbReference type="EMBL" id="KAK8954764.1"/>
    </source>
</evidence>
<evidence type="ECO:0000259" key="10">
    <source>
        <dbReference type="PROSITE" id="PS50893"/>
    </source>
</evidence>
<keyword evidence="6" id="KW-0067">ATP-binding</keyword>